<proteinExistence type="inferred from homology"/>
<comment type="function">
    <text evidence="5">Catalyzes the NADPH-dependent reduction of 7-cyano-7-deazaguanine (preQ0) to 7-aminomethyl-7-deazaguanine (preQ1).</text>
</comment>
<dbReference type="InterPro" id="IPR043133">
    <property type="entry name" value="GTP-CH-I_C/QueF"/>
</dbReference>
<evidence type="ECO:0000256" key="1">
    <source>
        <dbReference type="ARBA" id="ARBA00022490"/>
    </source>
</evidence>
<dbReference type="NCBIfam" id="TIGR03139">
    <property type="entry name" value="QueF-II"/>
    <property type="match status" value="1"/>
</dbReference>
<dbReference type="Proteomes" id="UP000334820">
    <property type="component" value="Unassembled WGS sequence"/>
</dbReference>
<organism evidence="6 7">
    <name type="scientific">Thermogemmatispora aurantia</name>
    <dbReference type="NCBI Taxonomy" id="2045279"/>
    <lineage>
        <taxon>Bacteria</taxon>
        <taxon>Bacillati</taxon>
        <taxon>Chloroflexota</taxon>
        <taxon>Ktedonobacteria</taxon>
        <taxon>Thermogemmatisporales</taxon>
        <taxon>Thermogemmatisporaceae</taxon>
        <taxon>Thermogemmatispora</taxon>
    </lineage>
</organism>
<feature type="active site" description="Proton donor" evidence="5">
    <location>
        <position position="56"/>
    </location>
</feature>
<dbReference type="PANTHER" id="PTHR34354:SF1">
    <property type="entry name" value="NADPH-DEPENDENT 7-CYANO-7-DEAZAGUANINE REDUCTASE"/>
    <property type="match status" value="1"/>
</dbReference>
<dbReference type="EMBL" id="BKZV01000001">
    <property type="protein sequence ID" value="GER81960.1"/>
    <property type="molecule type" value="Genomic_DNA"/>
</dbReference>
<dbReference type="Gene3D" id="3.30.1130.10">
    <property type="match status" value="1"/>
</dbReference>
<dbReference type="EC" id="1.7.1.13" evidence="5"/>
<feature type="binding site" evidence="5">
    <location>
        <begin position="71"/>
        <end position="73"/>
    </location>
    <ligand>
        <name>substrate</name>
    </ligand>
</feature>
<keyword evidence="7" id="KW-1185">Reference proteome</keyword>
<evidence type="ECO:0000313" key="6">
    <source>
        <dbReference type="EMBL" id="GER81960.1"/>
    </source>
</evidence>
<evidence type="ECO:0000256" key="5">
    <source>
        <dbReference type="HAMAP-Rule" id="MF_00818"/>
    </source>
</evidence>
<accession>A0A5J4K5J4</accession>
<evidence type="ECO:0000256" key="4">
    <source>
        <dbReference type="ARBA" id="ARBA00023002"/>
    </source>
</evidence>
<keyword evidence="3 5" id="KW-0521">NADP</keyword>
<dbReference type="HAMAP" id="MF_00818">
    <property type="entry name" value="QueF_type1"/>
    <property type="match status" value="1"/>
</dbReference>
<dbReference type="GO" id="GO:0005737">
    <property type="term" value="C:cytoplasm"/>
    <property type="evidence" value="ECO:0007669"/>
    <property type="project" value="UniProtKB-SubCell"/>
</dbReference>
<evidence type="ECO:0000256" key="2">
    <source>
        <dbReference type="ARBA" id="ARBA00022785"/>
    </source>
</evidence>
<comment type="catalytic activity">
    <reaction evidence="5">
        <text>7-aminomethyl-7-carbaguanine + 2 NADP(+) = 7-cyano-7-carbaguanine + 2 NADPH + 3 H(+)</text>
        <dbReference type="Rhea" id="RHEA:13409"/>
        <dbReference type="ChEBI" id="CHEBI:15378"/>
        <dbReference type="ChEBI" id="CHEBI:45075"/>
        <dbReference type="ChEBI" id="CHEBI:57783"/>
        <dbReference type="ChEBI" id="CHEBI:58349"/>
        <dbReference type="ChEBI" id="CHEBI:58703"/>
        <dbReference type="EC" id="1.7.1.13"/>
    </reaction>
</comment>
<protein>
    <recommendedName>
        <fullName evidence="5">NADPH-dependent 7-cyano-7-deazaguanine reductase</fullName>
        <ecNumber evidence="5">1.7.1.13</ecNumber>
    </recommendedName>
    <alternativeName>
        <fullName evidence="5">7-cyano-7-carbaguanine reductase</fullName>
    </alternativeName>
    <alternativeName>
        <fullName evidence="5">NADPH-dependent nitrile oxidoreductase</fullName>
    </alternativeName>
    <alternativeName>
        <fullName evidence="5">PreQ(0) reductase</fullName>
    </alternativeName>
</protein>
<feature type="active site" description="Thioimide intermediate" evidence="5">
    <location>
        <position position="49"/>
    </location>
</feature>
<dbReference type="UniPathway" id="UPA00392"/>
<dbReference type="InterPro" id="IPR050084">
    <property type="entry name" value="NADPH_dep_7-cyano-7-deazaG_red"/>
</dbReference>
<keyword evidence="1 5" id="KW-0963">Cytoplasm</keyword>
<dbReference type="GO" id="GO:0008616">
    <property type="term" value="P:tRNA queuosine(34) biosynthetic process"/>
    <property type="evidence" value="ECO:0007669"/>
    <property type="project" value="UniProtKB-UniRule"/>
</dbReference>
<keyword evidence="4 5" id="KW-0560">Oxidoreductase</keyword>
<comment type="pathway">
    <text evidence="5">tRNA modification; tRNA-queuosine biosynthesis.</text>
</comment>
<keyword evidence="2 5" id="KW-0671">Queuosine biosynthesis</keyword>
<reference evidence="6 7" key="1">
    <citation type="journal article" date="2019" name="Int. J. Syst. Evol. Microbiol.">
        <title>Thermogemmatispora aurantia sp. nov. and Thermogemmatispora argillosa sp. nov., within the class Ktedonobacteria, and emended description of the genus Thermogemmatispora.</title>
        <authorList>
            <person name="Zheng Y."/>
            <person name="Wang C.M."/>
            <person name="Sakai Y."/>
            <person name="Abe K."/>
            <person name="Yokota A."/>
            <person name="Yabe S."/>
        </authorList>
    </citation>
    <scope>NUCLEOTIDE SEQUENCE [LARGE SCALE GENOMIC DNA]</scope>
    <source>
        <strain evidence="6 7">A1-2</strain>
    </source>
</reference>
<dbReference type="PIRSF" id="PIRSF027377">
    <property type="entry name" value="Nitrile_oxidored_QueF"/>
    <property type="match status" value="1"/>
</dbReference>
<gene>
    <name evidence="5 6" type="primary">queF</name>
    <name evidence="6" type="ORF">KTAU_05980</name>
</gene>
<feature type="binding site" evidence="5">
    <location>
        <begin position="90"/>
        <end position="91"/>
    </location>
    <ligand>
        <name>substrate</name>
    </ligand>
</feature>
<dbReference type="InterPro" id="IPR016856">
    <property type="entry name" value="QueF_type1"/>
</dbReference>
<evidence type="ECO:0000256" key="3">
    <source>
        <dbReference type="ARBA" id="ARBA00022857"/>
    </source>
</evidence>
<dbReference type="InterPro" id="IPR029500">
    <property type="entry name" value="QueF"/>
</dbReference>
<evidence type="ECO:0000313" key="7">
    <source>
        <dbReference type="Proteomes" id="UP000334820"/>
    </source>
</evidence>
<dbReference type="Pfam" id="PF14489">
    <property type="entry name" value="QueF"/>
    <property type="match status" value="1"/>
</dbReference>
<comment type="caution">
    <text evidence="6">The sequence shown here is derived from an EMBL/GenBank/DDBJ whole genome shotgun (WGS) entry which is preliminary data.</text>
</comment>
<dbReference type="GO" id="GO:0033739">
    <property type="term" value="F:preQ1 synthase activity"/>
    <property type="evidence" value="ECO:0007669"/>
    <property type="project" value="UniProtKB-UniRule"/>
</dbReference>
<comment type="similarity">
    <text evidence="5">Belongs to the GTP cyclohydrolase I family. QueF type 1 subfamily.</text>
</comment>
<dbReference type="RefSeq" id="WP_151726920.1">
    <property type="nucleotide sequence ID" value="NZ_BKZV01000001.1"/>
</dbReference>
<comment type="subcellular location">
    <subcellularLocation>
        <location evidence="5">Cytoplasm</location>
    </subcellularLocation>
</comment>
<dbReference type="AlphaFoldDB" id="A0A5J4K5J4"/>
<name>A0A5J4K5J4_9CHLR</name>
<sequence length="151" mass="17299">MSEEQQQTRVPGRYGLDEIAANRLEAWPNPNPERDYVVHLEIPEFTCLCPRSGFPDFATIVIDYVPDRSVVELKSLKLYINGYRDRQISHEAATNTILNDLVTLLGPRWMRVAGDFNVRGNIKTIIFAEYVAPNYSGPRPEYRRHMTGSSL</sequence>
<dbReference type="SUPFAM" id="SSF55620">
    <property type="entry name" value="Tetrahydrobiopterin biosynthesis enzymes-like"/>
    <property type="match status" value="1"/>
</dbReference>
<dbReference type="PANTHER" id="PTHR34354">
    <property type="entry name" value="NADPH-DEPENDENT 7-CYANO-7-DEAZAGUANINE REDUCTASE"/>
    <property type="match status" value="1"/>
</dbReference>